<evidence type="ECO:0000313" key="2">
    <source>
        <dbReference type="EMBL" id="CAL1353440.1"/>
    </source>
</evidence>
<reference evidence="2 3" key="1">
    <citation type="submission" date="2024-04" db="EMBL/GenBank/DDBJ databases">
        <authorList>
            <person name="Fracassetti M."/>
        </authorList>
    </citation>
    <scope>NUCLEOTIDE SEQUENCE [LARGE SCALE GENOMIC DNA]</scope>
</reference>
<name>A0AAV2CA89_9ROSI</name>
<evidence type="ECO:0000313" key="3">
    <source>
        <dbReference type="Proteomes" id="UP001497516"/>
    </source>
</evidence>
<accession>A0AAV2CA89</accession>
<dbReference type="EMBL" id="OZ034813">
    <property type="protein sequence ID" value="CAL1353440.1"/>
    <property type="molecule type" value="Genomic_DNA"/>
</dbReference>
<proteinExistence type="predicted"/>
<evidence type="ECO:0000256" key="1">
    <source>
        <dbReference type="SAM" id="MobiDB-lite"/>
    </source>
</evidence>
<feature type="compositionally biased region" description="Basic and acidic residues" evidence="1">
    <location>
        <begin position="32"/>
        <end position="41"/>
    </location>
</feature>
<keyword evidence="3" id="KW-1185">Reference proteome</keyword>
<feature type="region of interest" description="Disordered" evidence="1">
    <location>
        <begin position="20"/>
        <end position="53"/>
    </location>
</feature>
<gene>
    <name evidence="2" type="ORF">LTRI10_LOCUS1341</name>
</gene>
<dbReference type="Proteomes" id="UP001497516">
    <property type="component" value="Chromosome 1"/>
</dbReference>
<dbReference type="AlphaFoldDB" id="A0AAV2CA89"/>
<protein>
    <submittedName>
        <fullName evidence="2">Uncharacterized protein</fullName>
    </submittedName>
</protein>
<sequence length="69" mass="7356">MAASELDDAEVRKRAATVVDGLPTDPTKLKKGRMEIGKDGSGDATPLPYDPMKIDNKAGSRVMIKVVAK</sequence>
<organism evidence="2 3">
    <name type="scientific">Linum trigynum</name>
    <dbReference type="NCBI Taxonomy" id="586398"/>
    <lineage>
        <taxon>Eukaryota</taxon>
        <taxon>Viridiplantae</taxon>
        <taxon>Streptophyta</taxon>
        <taxon>Embryophyta</taxon>
        <taxon>Tracheophyta</taxon>
        <taxon>Spermatophyta</taxon>
        <taxon>Magnoliopsida</taxon>
        <taxon>eudicotyledons</taxon>
        <taxon>Gunneridae</taxon>
        <taxon>Pentapetalae</taxon>
        <taxon>rosids</taxon>
        <taxon>fabids</taxon>
        <taxon>Malpighiales</taxon>
        <taxon>Linaceae</taxon>
        <taxon>Linum</taxon>
    </lineage>
</organism>